<dbReference type="RefSeq" id="WP_201430131.1">
    <property type="nucleotide sequence ID" value="NZ_JAEQBW010000001.1"/>
</dbReference>
<organism evidence="1 2">
    <name type="scientific">Marivirga aurantiaca</name>
    <dbReference type="NCBI Taxonomy" id="2802615"/>
    <lineage>
        <taxon>Bacteria</taxon>
        <taxon>Pseudomonadati</taxon>
        <taxon>Bacteroidota</taxon>
        <taxon>Cytophagia</taxon>
        <taxon>Cytophagales</taxon>
        <taxon>Marivirgaceae</taxon>
        <taxon>Marivirga</taxon>
    </lineage>
</organism>
<dbReference type="Proteomes" id="UP000611723">
    <property type="component" value="Unassembled WGS sequence"/>
</dbReference>
<keyword evidence="2" id="KW-1185">Reference proteome</keyword>
<dbReference type="AlphaFoldDB" id="A0A934WX02"/>
<proteinExistence type="predicted"/>
<comment type="caution">
    <text evidence="1">The sequence shown here is derived from an EMBL/GenBank/DDBJ whole genome shotgun (WGS) entry which is preliminary data.</text>
</comment>
<evidence type="ECO:0000313" key="1">
    <source>
        <dbReference type="EMBL" id="MBK6264471.1"/>
    </source>
</evidence>
<accession>A0A934WX02</accession>
<dbReference type="EMBL" id="JAEQBW010000001">
    <property type="protein sequence ID" value="MBK6264471.1"/>
    <property type="molecule type" value="Genomic_DNA"/>
</dbReference>
<protein>
    <recommendedName>
        <fullName evidence="3">DUF4595 domain-containing protein</fullName>
    </recommendedName>
</protein>
<evidence type="ECO:0008006" key="3">
    <source>
        <dbReference type="Google" id="ProtNLM"/>
    </source>
</evidence>
<name>A0A934WX02_9BACT</name>
<gene>
    <name evidence="1" type="ORF">JKA74_05430</name>
</gene>
<reference evidence="1" key="1">
    <citation type="submission" date="2021-01" db="EMBL/GenBank/DDBJ databases">
        <title>Marivirga aurantiaca sp. nov., isolated from intertidal surface sediments.</title>
        <authorList>
            <person name="Zhang M."/>
        </authorList>
    </citation>
    <scope>NUCLEOTIDE SEQUENCE</scope>
    <source>
        <strain evidence="1">S37H4</strain>
    </source>
</reference>
<dbReference type="PROSITE" id="PS51257">
    <property type="entry name" value="PROKAR_LIPOPROTEIN"/>
    <property type="match status" value="1"/>
</dbReference>
<evidence type="ECO:0000313" key="2">
    <source>
        <dbReference type="Proteomes" id="UP000611723"/>
    </source>
</evidence>
<sequence>MKIQLFPIALFTLLVVGCNEDPEPVAPIDDSTDLACQVLTISSNFEYEDEYNSSEGSISIVFSYNSDKTISKLNSNFEEFYCYMNNGVEECENYESIEEYSFIYSNGLITDVTVAEDEEGETDLIEFTYSNNKLSKIKFSEEGDTDLDEYVFIYDNDGKLEKLENWDNYSGPTDALVLYGYDEFLWTGDNVTTINSYYDDFEESSSRISNQKNKSIFGIRALKKTSGKNHQQKRFVPELSNKLTLTYDSKSNPLFGNLPFLLWDGEFYTYLSANNPITTTEIEYTDGGQNEDFDSYSYTYNENGFPTVTTNDGDDTLLTYSCE</sequence>